<dbReference type="PANTHER" id="PTHR38773">
    <property type="entry name" value="PROTEIN SPRT"/>
    <property type="match status" value="1"/>
</dbReference>
<evidence type="ECO:0000256" key="2">
    <source>
        <dbReference type="ARBA" id="ARBA00006591"/>
    </source>
</evidence>
<dbReference type="Pfam" id="PF17283">
    <property type="entry name" value="Zn_ribbon_SprT"/>
    <property type="match status" value="1"/>
</dbReference>
<accession>A0A8I1W687</accession>
<dbReference type="GO" id="GO:0005737">
    <property type="term" value="C:cytoplasm"/>
    <property type="evidence" value="ECO:0007669"/>
    <property type="project" value="UniProtKB-SubCell"/>
</dbReference>
<evidence type="ECO:0000256" key="6">
    <source>
        <dbReference type="ARBA" id="ARBA00022833"/>
    </source>
</evidence>
<comment type="caution">
    <text evidence="9">The sequence shown here is derived from an EMBL/GenBank/DDBJ whole genome shotgun (WGS) entry which is preliminary data.</text>
</comment>
<evidence type="ECO:0000313" key="9">
    <source>
        <dbReference type="EMBL" id="MBO1108629.1"/>
    </source>
</evidence>
<evidence type="ECO:0000256" key="1">
    <source>
        <dbReference type="ARBA" id="ARBA00004496"/>
    </source>
</evidence>
<feature type="binding site" evidence="7">
    <location>
        <position position="78"/>
    </location>
    <ligand>
        <name>Zn(2+)</name>
        <dbReference type="ChEBI" id="CHEBI:29105"/>
    </ligand>
</feature>
<comment type="cofactor">
    <cofactor evidence="7">
        <name>Zn(2+)</name>
        <dbReference type="ChEBI" id="CHEBI:29105"/>
    </cofactor>
    <text evidence="7">Binds 1 zinc ion.</text>
</comment>
<evidence type="ECO:0000259" key="8">
    <source>
        <dbReference type="SMART" id="SM00731"/>
    </source>
</evidence>
<dbReference type="HAMAP" id="MF_00746">
    <property type="entry name" value="SprT"/>
    <property type="match status" value="1"/>
</dbReference>
<dbReference type="PANTHER" id="PTHR38773:SF1">
    <property type="entry name" value="PROTEIN SPRT"/>
    <property type="match status" value="1"/>
</dbReference>
<dbReference type="AlphaFoldDB" id="A0A8I1W687"/>
<keyword evidence="4 7" id="KW-0963">Cytoplasm</keyword>
<sequence length="202" mass="22869">MPSPRLPTALQQEVMQCLRHYLAMAADYFDSPFPEPRVSYRQRGMSAGSAHLQLGEIRLNPVLLQENGSAFIQEVIPHELAHLLAYLLCCQPISPALSAQLPAAWRKRRSRIAPHGAEWCWLMETVLGRPARRTHRFDVSSVRGRTVAYQCACQQHALSIRRHNRVLRGESRYLCRQCQQELKPLALAATTTTEEKTEGNAS</sequence>
<proteinExistence type="inferred from homology"/>
<feature type="binding site" evidence="7">
    <location>
        <position position="82"/>
    </location>
    <ligand>
        <name>Zn(2+)</name>
        <dbReference type="ChEBI" id="CHEBI:29105"/>
    </ligand>
</feature>
<evidence type="ECO:0000256" key="7">
    <source>
        <dbReference type="HAMAP-Rule" id="MF_00746"/>
    </source>
</evidence>
<dbReference type="SMART" id="SM00731">
    <property type="entry name" value="SprT"/>
    <property type="match status" value="1"/>
</dbReference>
<dbReference type="Pfam" id="PF10263">
    <property type="entry name" value="SprT-like"/>
    <property type="match status" value="1"/>
</dbReference>
<name>A0A8I1W687_PLESH</name>
<evidence type="ECO:0000256" key="3">
    <source>
        <dbReference type="ARBA" id="ARBA00020082"/>
    </source>
</evidence>
<evidence type="ECO:0000256" key="5">
    <source>
        <dbReference type="ARBA" id="ARBA00022723"/>
    </source>
</evidence>
<keyword evidence="6 7" id="KW-0862">Zinc</keyword>
<evidence type="ECO:0000256" key="4">
    <source>
        <dbReference type="ARBA" id="ARBA00022490"/>
    </source>
</evidence>
<comment type="subcellular location">
    <subcellularLocation>
        <location evidence="1 7">Cytoplasm</location>
    </subcellularLocation>
</comment>
<feature type="domain" description="SprT-like" evidence="8">
    <location>
        <begin position="16"/>
        <end position="185"/>
    </location>
</feature>
<dbReference type="RefSeq" id="WP_207542155.1">
    <property type="nucleotide sequence ID" value="NZ_JAFNAA010000010.1"/>
</dbReference>
<dbReference type="GO" id="GO:0008270">
    <property type="term" value="F:zinc ion binding"/>
    <property type="evidence" value="ECO:0007669"/>
    <property type="project" value="UniProtKB-UniRule"/>
</dbReference>
<dbReference type="GO" id="GO:0006950">
    <property type="term" value="P:response to stress"/>
    <property type="evidence" value="ECO:0007669"/>
    <property type="project" value="UniProtKB-ARBA"/>
</dbReference>
<comment type="similarity">
    <text evidence="2 7">Belongs to the SprT family.</text>
</comment>
<dbReference type="InterPro" id="IPR035240">
    <property type="entry name" value="SprT_Zn_ribbon"/>
</dbReference>
<keyword evidence="9" id="KW-0482">Metalloprotease</keyword>
<protein>
    <recommendedName>
        <fullName evidence="3 7">Protein SprT</fullName>
    </recommendedName>
</protein>
<organism evidence="9 10">
    <name type="scientific">Plesiomonas shigelloides</name>
    <name type="common">Aeromonas shigelloides</name>
    <dbReference type="NCBI Taxonomy" id="703"/>
    <lineage>
        <taxon>Bacteria</taxon>
        <taxon>Pseudomonadati</taxon>
        <taxon>Pseudomonadota</taxon>
        <taxon>Gammaproteobacteria</taxon>
        <taxon>Enterobacterales</taxon>
        <taxon>Enterobacteriaceae</taxon>
        <taxon>Plesiomonas</taxon>
    </lineage>
</organism>
<dbReference type="Proteomes" id="UP000664658">
    <property type="component" value="Unassembled WGS sequence"/>
</dbReference>
<gene>
    <name evidence="7" type="primary">sprT</name>
    <name evidence="9" type="ORF">J2R62_10380</name>
</gene>
<dbReference type="GO" id="GO:0008237">
    <property type="term" value="F:metallopeptidase activity"/>
    <property type="evidence" value="ECO:0007669"/>
    <property type="project" value="UniProtKB-KW"/>
</dbReference>
<keyword evidence="9" id="KW-0645">Protease</keyword>
<dbReference type="InterPro" id="IPR023483">
    <property type="entry name" value="Uncharacterised_SprT"/>
</dbReference>
<keyword evidence="9" id="KW-0378">Hydrolase</keyword>
<feature type="active site" evidence="7">
    <location>
        <position position="79"/>
    </location>
</feature>
<dbReference type="InterPro" id="IPR006640">
    <property type="entry name" value="SprT-like_domain"/>
</dbReference>
<reference evidence="9" key="1">
    <citation type="submission" date="2021-03" db="EMBL/GenBank/DDBJ databases">
        <title>Plesiomonas shigelloides zfcc0051, isolated from zebrafish feces.</title>
        <authorList>
            <person name="Vanderhoek Z."/>
            <person name="Gaulke C."/>
        </authorList>
    </citation>
    <scope>NUCLEOTIDE SEQUENCE</scope>
    <source>
        <strain evidence="9">Zfcc0051</strain>
    </source>
</reference>
<keyword evidence="5 7" id="KW-0479">Metal-binding</keyword>
<dbReference type="EMBL" id="JAFNAA010000010">
    <property type="protein sequence ID" value="MBO1108629.1"/>
    <property type="molecule type" value="Genomic_DNA"/>
</dbReference>
<dbReference type="GO" id="GO:0006508">
    <property type="term" value="P:proteolysis"/>
    <property type="evidence" value="ECO:0007669"/>
    <property type="project" value="UniProtKB-KW"/>
</dbReference>
<evidence type="ECO:0000313" key="10">
    <source>
        <dbReference type="Proteomes" id="UP000664658"/>
    </source>
</evidence>